<protein>
    <recommendedName>
        <fullName evidence="3">Aspartic peptidase DDI1-type domain-containing protein</fullName>
    </recommendedName>
</protein>
<reference evidence="1" key="1">
    <citation type="submission" date="2018-05" db="EMBL/GenBank/DDBJ databases">
        <title>Draft genome of Mucuna pruriens seed.</title>
        <authorList>
            <person name="Nnadi N.E."/>
            <person name="Vos R."/>
            <person name="Hasami M.H."/>
            <person name="Devisetty U.K."/>
            <person name="Aguiy J.C."/>
        </authorList>
    </citation>
    <scope>NUCLEOTIDE SEQUENCE [LARGE SCALE GENOMIC DNA]</scope>
    <source>
        <strain evidence="1">JCA_2017</strain>
    </source>
</reference>
<dbReference type="AlphaFoldDB" id="A0A371G4M9"/>
<sequence length="164" mass="18341">MRSCYKRSRRWKLISLSLWSSSRFRNMQSLSRNYALIRGIKIGRNFSALIKSERVYALIQPVIPKKCRDPGTFTVPCTIGKCTFADAMLDLGASINVMPSSIYKSLNVGDLEPISVIIQLENRSIVHPLGILEDVLDEPSSKGSTLILGKPFLMTAKTKIDVHV</sequence>
<evidence type="ECO:0000313" key="1">
    <source>
        <dbReference type="EMBL" id="RDX85526.1"/>
    </source>
</evidence>
<evidence type="ECO:0008006" key="3">
    <source>
        <dbReference type="Google" id="ProtNLM"/>
    </source>
</evidence>
<evidence type="ECO:0000313" key="2">
    <source>
        <dbReference type="Proteomes" id="UP000257109"/>
    </source>
</evidence>
<organism evidence="1 2">
    <name type="scientific">Mucuna pruriens</name>
    <name type="common">Velvet bean</name>
    <name type="synonym">Dolichos pruriens</name>
    <dbReference type="NCBI Taxonomy" id="157652"/>
    <lineage>
        <taxon>Eukaryota</taxon>
        <taxon>Viridiplantae</taxon>
        <taxon>Streptophyta</taxon>
        <taxon>Embryophyta</taxon>
        <taxon>Tracheophyta</taxon>
        <taxon>Spermatophyta</taxon>
        <taxon>Magnoliopsida</taxon>
        <taxon>eudicotyledons</taxon>
        <taxon>Gunneridae</taxon>
        <taxon>Pentapetalae</taxon>
        <taxon>rosids</taxon>
        <taxon>fabids</taxon>
        <taxon>Fabales</taxon>
        <taxon>Fabaceae</taxon>
        <taxon>Papilionoideae</taxon>
        <taxon>50 kb inversion clade</taxon>
        <taxon>NPAAA clade</taxon>
        <taxon>indigoferoid/millettioid clade</taxon>
        <taxon>Phaseoleae</taxon>
        <taxon>Mucuna</taxon>
    </lineage>
</organism>
<dbReference type="PANTHER" id="PTHR33067:SF15">
    <property type="entry name" value="RNA-DIRECTED DNA POLYMERASE"/>
    <property type="match status" value="1"/>
</dbReference>
<comment type="caution">
    <text evidence="1">The sequence shown here is derived from an EMBL/GenBank/DDBJ whole genome shotgun (WGS) entry which is preliminary data.</text>
</comment>
<keyword evidence="2" id="KW-1185">Reference proteome</keyword>
<gene>
    <name evidence="1" type="ORF">CR513_33278</name>
</gene>
<dbReference type="InterPro" id="IPR021109">
    <property type="entry name" value="Peptidase_aspartic_dom_sf"/>
</dbReference>
<dbReference type="Gene3D" id="2.40.70.10">
    <property type="entry name" value="Acid Proteases"/>
    <property type="match status" value="1"/>
</dbReference>
<feature type="non-terminal residue" evidence="1">
    <location>
        <position position="1"/>
    </location>
</feature>
<proteinExistence type="predicted"/>
<dbReference type="PANTHER" id="PTHR33067">
    <property type="entry name" value="RNA-DIRECTED DNA POLYMERASE-RELATED"/>
    <property type="match status" value="1"/>
</dbReference>
<dbReference type="EMBL" id="QJKJ01006777">
    <property type="protein sequence ID" value="RDX85526.1"/>
    <property type="molecule type" value="Genomic_DNA"/>
</dbReference>
<accession>A0A371G4M9</accession>
<name>A0A371G4M9_MUCPR</name>
<dbReference type="OrthoDB" id="1702682at2759"/>
<dbReference type="Proteomes" id="UP000257109">
    <property type="component" value="Unassembled WGS sequence"/>
</dbReference>